<dbReference type="Proteomes" id="UP000178526">
    <property type="component" value="Unassembled WGS sequence"/>
</dbReference>
<dbReference type="CDD" id="cd00882">
    <property type="entry name" value="Ras_like_GTPase"/>
    <property type="match status" value="1"/>
</dbReference>
<evidence type="ECO:0000313" key="3">
    <source>
        <dbReference type="EMBL" id="OGL43328.1"/>
    </source>
</evidence>
<protein>
    <recommendedName>
        <fullName evidence="5">Gliding-motility protein MglA</fullName>
    </recommendedName>
</protein>
<comment type="caution">
    <text evidence="3">The sequence shown here is derived from an EMBL/GenBank/DDBJ whole genome shotgun (WGS) entry which is preliminary data.</text>
</comment>
<sequence>MLFNYASKEIIVKIVYYGPALSGKTTNLEYIHKKSNPQTRGKLISLATETDRTLFFDLLPMDLGKVRGFYIKLQLYTVPGQVKYNSTRKLVLKGVDAIVFVADSSKGLVEANIESMKNLKENLKELGIDYTTIPAILQFNKQDLSDRISKDELDSRINDRKLPCIEASAINGSGIFETLKEISKLVLDVLNKSYEIAGPKTTLGKDDTAKTNSERNIIQEETSNSSETVDLTGDEGLNNKILRLQSKIISLKSVSHDLLNELISLEQLLADLKSN</sequence>
<dbReference type="InterPro" id="IPR052705">
    <property type="entry name" value="Gliding_Motility_GTPase"/>
</dbReference>
<evidence type="ECO:0000313" key="4">
    <source>
        <dbReference type="Proteomes" id="UP000178526"/>
    </source>
</evidence>
<dbReference type="Pfam" id="PF00025">
    <property type="entry name" value="Arf"/>
    <property type="match status" value="1"/>
</dbReference>
<dbReference type="PRINTS" id="PR00449">
    <property type="entry name" value="RASTRNSFRMNG"/>
</dbReference>
<keyword evidence="2" id="KW-0342">GTP-binding</keyword>
<dbReference type="InterPro" id="IPR006689">
    <property type="entry name" value="Small_GTPase_ARF/SAR"/>
</dbReference>
<dbReference type="AlphaFoldDB" id="A0A1F7RQB2"/>
<dbReference type="PANTHER" id="PTHR42708:SF1">
    <property type="entry name" value="GLIDING MOTILITY PROTEIN MGLA"/>
    <property type="match status" value="1"/>
</dbReference>
<dbReference type="SUPFAM" id="SSF52540">
    <property type="entry name" value="P-loop containing nucleoside triphosphate hydrolases"/>
    <property type="match status" value="1"/>
</dbReference>
<dbReference type="InterPro" id="IPR027417">
    <property type="entry name" value="P-loop_NTPase"/>
</dbReference>
<keyword evidence="1" id="KW-0547">Nucleotide-binding</keyword>
<dbReference type="EMBL" id="MGDB01000005">
    <property type="protein sequence ID" value="OGL43328.1"/>
    <property type="molecule type" value="Genomic_DNA"/>
</dbReference>
<dbReference type="GO" id="GO:0003924">
    <property type="term" value="F:GTPase activity"/>
    <property type="evidence" value="ECO:0007669"/>
    <property type="project" value="InterPro"/>
</dbReference>
<evidence type="ECO:0008006" key="5">
    <source>
        <dbReference type="Google" id="ProtNLM"/>
    </source>
</evidence>
<reference evidence="3 4" key="1">
    <citation type="journal article" date="2016" name="Nat. Commun.">
        <title>Thousands of microbial genomes shed light on interconnected biogeochemical processes in an aquifer system.</title>
        <authorList>
            <person name="Anantharaman K."/>
            <person name="Brown C.T."/>
            <person name="Hug L.A."/>
            <person name="Sharon I."/>
            <person name="Castelle C.J."/>
            <person name="Probst A.J."/>
            <person name="Thomas B.C."/>
            <person name="Singh A."/>
            <person name="Wilkins M.J."/>
            <person name="Karaoz U."/>
            <person name="Brodie E.L."/>
            <person name="Williams K.H."/>
            <person name="Hubbard S.S."/>
            <person name="Banfield J.F."/>
        </authorList>
    </citation>
    <scope>NUCLEOTIDE SEQUENCE [LARGE SCALE GENOMIC DNA]</scope>
</reference>
<name>A0A1F7RQB2_9BACT</name>
<dbReference type="GO" id="GO:0005525">
    <property type="term" value="F:GTP binding"/>
    <property type="evidence" value="ECO:0007669"/>
    <property type="project" value="UniProtKB-KW"/>
</dbReference>
<gene>
    <name evidence="3" type="ORF">A2042_02255</name>
</gene>
<evidence type="ECO:0000256" key="1">
    <source>
        <dbReference type="ARBA" id="ARBA00022741"/>
    </source>
</evidence>
<proteinExistence type="predicted"/>
<evidence type="ECO:0000256" key="2">
    <source>
        <dbReference type="ARBA" id="ARBA00023134"/>
    </source>
</evidence>
<accession>A0A1F7RQB2</accession>
<dbReference type="Gene3D" id="3.40.50.300">
    <property type="entry name" value="P-loop containing nucleotide triphosphate hydrolases"/>
    <property type="match status" value="1"/>
</dbReference>
<organism evidence="3 4">
    <name type="scientific">Candidatus Schekmanbacteria bacterium GWA2_38_11</name>
    <dbReference type="NCBI Taxonomy" id="1817876"/>
    <lineage>
        <taxon>Bacteria</taxon>
        <taxon>Candidatus Schekmaniibacteriota</taxon>
    </lineage>
</organism>
<dbReference type="PANTHER" id="PTHR42708">
    <property type="entry name" value="ATP/GTP-BINDING PROTEIN-RELATED"/>
    <property type="match status" value="1"/>
</dbReference>
<dbReference type="PROSITE" id="PS51419">
    <property type="entry name" value="RAB"/>
    <property type="match status" value="1"/>
</dbReference>